<gene>
    <name evidence="1" type="ORF">MKW98_006893</name>
</gene>
<proteinExistence type="predicted"/>
<name>A0AAD4SW13_9MAGN</name>
<protein>
    <submittedName>
        <fullName evidence="1">Uncharacterized protein</fullName>
    </submittedName>
</protein>
<evidence type="ECO:0000313" key="1">
    <source>
        <dbReference type="EMBL" id="KAI3922762.1"/>
    </source>
</evidence>
<dbReference type="EMBL" id="JAJJMB010008592">
    <property type="protein sequence ID" value="KAI3922762.1"/>
    <property type="molecule type" value="Genomic_DNA"/>
</dbReference>
<organism evidence="1 2">
    <name type="scientific">Papaver atlanticum</name>
    <dbReference type="NCBI Taxonomy" id="357466"/>
    <lineage>
        <taxon>Eukaryota</taxon>
        <taxon>Viridiplantae</taxon>
        <taxon>Streptophyta</taxon>
        <taxon>Embryophyta</taxon>
        <taxon>Tracheophyta</taxon>
        <taxon>Spermatophyta</taxon>
        <taxon>Magnoliopsida</taxon>
        <taxon>Ranunculales</taxon>
        <taxon>Papaveraceae</taxon>
        <taxon>Papaveroideae</taxon>
        <taxon>Papaver</taxon>
    </lineage>
</organism>
<dbReference type="Proteomes" id="UP001202328">
    <property type="component" value="Unassembled WGS sequence"/>
</dbReference>
<sequence>MRQENFNGDDIGYRYYSWFYAGPLIRQIARDDQAFVPLETDSEVNQSMSLLEMSCAKKQ</sequence>
<reference evidence="1" key="1">
    <citation type="submission" date="2022-04" db="EMBL/GenBank/DDBJ databases">
        <title>A functionally conserved STORR gene fusion in Papaver species that diverged 16.8 million years ago.</title>
        <authorList>
            <person name="Catania T."/>
        </authorList>
    </citation>
    <scope>NUCLEOTIDE SEQUENCE</scope>
    <source>
        <strain evidence="1">S-188037</strain>
    </source>
</reference>
<evidence type="ECO:0000313" key="2">
    <source>
        <dbReference type="Proteomes" id="UP001202328"/>
    </source>
</evidence>
<keyword evidence="2" id="KW-1185">Reference proteome</keyword>
<accession>A0AAD4SW13</accession>
<dbReference type="AlphaFoldDB" id="A0AAD4SW13"/>
<comment type="caution">
    <text evidence="1">The sequence shown here is derived from an EMBL/GenBank/DDBJ whole genome shotgun (WGS) entry which is preliminary data.</text>
</comment>